<dbReference type="Gene3D" id="2.30.30.40">
    <property type="entry name" value="SH3 Domains"/>
    <property type="match status" value="1"/>
</dbReference>
<evidence type="ECO:0000259" key="1">
    <source>
        <dbReference type="PROSITE" id="PS50851"/>
    </source>
</evidence>
<accession>G2PUI1</accession>
<proteinExistence type="predicted"/>
<reference evidence="2 3" key="1">
    <citation type="submission" date="2011-08" db="EMBL/GenBank/DDBJ databases">
        <title>Complete sequence of Caldicellulosiruptor lactoaceticus 6A.</title>
        <authorList>
            <consortium name="US DOE Joint Genome Institute"/>
            <person name="Lucas S."/>
            <person name="Han J."/>
            <person name="Lapidus A."/>
            <person name="Cheng J.-F."/>
            <person name="Goodwin L."/>
            <person name="Pitluck S."/>
            <person name="Peters L."/>
            <person name="Davenport K."/>
            <person name="Detter J.C."/>
            <person name="Han C."/>
            <person name="Tapia R."/>
            <person name="Land M."/>
            <person name="Hauser L."/>
            <person name="Kyrpides N."/>
            <person name="Ivanova N."/>
            <person name="Ovchinnikova G."/>
            <person name="Pagani I."/>
            <person name="Blumer-Schuette S.E."/>
            <person name="Kelly R.M."/>
            <person name="Woyke T."/>
        </authorList>
    </citation>
    <scope>NUCLEOTIDE SEQUENCE [LARGE SCALE GENOMIC DNA]</scope>
    <source>
        <strain evidence="2 3">6A</strain>
    </source>
</reference>
<dbReference type="HOGENOM" id="CLU_048995_3_1_9"/>
<organism evidence="2 3">
    <name type="scientific">Caldicellulosiruptor acetigenus 6A</name>
    <dbReference type="NCBI Taxonomy" id="632516"/>
    <lineage>
        <taxon>Bacteria</taxon>
        <taxon>Bacillati</taxon>
        <taxon>Bacillota</taxon>
        <taxon>Bacillota incertae sedis</taxon>
        <taxon>Caldicellulosiruptorales</taxon>
        <taxon>Caldicellulosiruptoraceae</taxon>
        <taxon>Caldicellulosiruptor</taxon>
    </lineage>
</organism>
<protein>
    <submittedName>
        <fullName evidence="2">CheW protein</fullName>
    </submittedName>
</protein>
<dbReference type="InterPro" id="IPR036061">
    <property type="entry name" value="CheW-like_dom_sf"/>
</dbReference>
<dbReference type="GO" id="GO:0007165">
    <property type="term" value="P:signal transduction"/>
    <property type="evidence" value="ECO:0007669"/>
    <property type="project" value="InterPro"/>
</dbReference>
<dbReference type="Pfam" id="PF01584">
    <property type="entry name" value="CheW"/>
    <property type="match status" value="1"/>
</dbReference>
<dbReference type="InterPro" id="IPR002545">
    <property type="entry name" value="CheW-lke_dom"/>
</dbReference>
<dbReference type="PANTHER" id="PTHR22617">
    <property type="entry name" value="CHEMOTAXIS SENSOR HISTIDINE KINASE-RELATED"/>
    <property type="match status" value="1"/>
</dbReference>
<dbReference type="RefSeq" id="WP_014043010.1">
    <property type="nucleotide sequence ID" value="NC_015949.1"/>
</dbReference>
<dbReference type="AlphaFoldDB" id="G2PUI1"/>
<dbReference type="GO" id="GO:0005829">
    <property type="term" value="C:cytosol"/>
    <property type="evidence" value="ECO:0007669"/>
    <property type="project" value="TreeGrafter"/>
</dbReference>
<dbReference type="SUPFAM" id="SSF50341">
    <property type="entry name" value="CheW-like"/>
    <property type="match status" value="1"/>
</dbReference>
<evidence type="ECO:0000313" key="2">
    <source>
        <dbReference type="EMBL" id="AEM74454.1"/>
    </source>
</evidence>
<dbReference type="PANTHER" id="PTHR22617:SF23">
    <property type="entry name" value="CHEMOTAXIS PROTEIN CHEW"/>
    <property type="match status" value="1"/>
</dbReference>
<sequence length="152" mass="17390">MRQYVIFNVGDYSFGVDILEIVEIIKPNKIVKVPSMPQYVEGIIDVRGTSVPVYNLAKRLEIDSKVESQKIIIVELSKFQLGFLVDDVSEILKIEDDKIEKASESIRGIKRKFIDSIARVGDDMIIILDLKNVLTMEEEDEISQMLDQKNEN</sequence>
<dbReference type="SMART" id="SM00260">
    <property type="entry name" value="CheW"/>
    <property type="match status" value="1"/>
</dbReference>
<evidence type="ECO:0000313" key="3">
    <source>
        <dbReference type="Proteomes" id="UP000009257"/>
    </source>
</evidence>
<dbReference type="EMBL" id="CP003001">
    <property type="protein sequence ID" value="AEM74454.1"/>
    <property type="molecule type" value="Genomic_DNA"/>
</dbReference>
<dbReference type="GO" id="GO:0006935">
    <property type="term" value="P:chemotaxis"/>
    <property type="evidence" value="ECO:0007669"/>
    <property type="project" value="InterPro"/>
</dbReference>
<dbReference type="PROSITE" id="PS50851">
    <property type="entry name" value="CHEW"/>
    <property type="match status" value="1"/>
</dbReference>
<dbReference type="KEGG" id="clc:Calla_1874"/>
<feature type="domain" description="CheW-like" evidence="1">
    <location>
        <begin position="1"/>
        <end position="139"/>
    </location>
</feature>
<gene>
    <name evidence="2" type="ORF">Calla_1874</name>
</gene>
<dbReference type="Gene3D" id="2.40.50.180">
    <property type="entry name" value="CheA-289, Domain 4"/>
    <property type="match status" value="1"/>
</dbReference>
<name>G2PUI1_9FIRM</name>
<dbReference type="Proteomes" id="UP000009257">
    <property type="component" value="Chromosome"/>
</dbReference>
<dbReference type="InterPro" id="IPR039315">
    <property type="entry name" value="CheW"/>
</dbReference>